<keyword evidence="8" id="KW-1185">Reference proteome</keyword>
<evidence type="ECO:0000259" key="6">
    <source>
        <dbReference type="PROSITE" id="PS51184"/>
    </source>
</evidence>
<dbReference type="Gene3D" id="2.60.120.650">
    <property type="entry name" value="Cupin"/>
    <property type="match status" value="1"/>
</dbReference>
<dbReference type="InterPro" id="IPR003347">
    <property type="entry name" value="JmjC_dom"/>
</dbReference>
<keyword evidence="3" id="KW-0805">Transcription regulation</keyword>
<feature type="domain" description="JmjC" evidence="6">
    <location>
        <begin position="336"/>
        <end position="452"/>
    </location>
</feature>
<feature type="compositionally biased region" description="Basic and acidic residues" evidence="4">
    <location>
        <begin position="116"/>
        <end position="142"/>
    </location>
</feature>
<evidence type="ECO:0000313" key="7">
    <source>
        <dbReference type="EMBL" id="GMI35033.1"/>
    </source>
</evidence>
<evidence type="ECO:0000256" key="1">
    <source>
        <dbReference type="ARBA" id="ARBA00022723"/>
    </source>
</evidence>
<dbReference type="PANTHER" id="PTHR13096">
    <property type="entry name" value="MINA53 MYC INDUCED NUCLEAR ANTIGEN"/>
    <property type="match status" value="1"/>
</dbReference>
<sequence length="452" mass="50348">MMPRSLVFVLLALLLACAPFAAADDWDEWDNDDDDDFSELSDAELEDRKEQFKAEGMEMLSQMLSSLQAGPPADVQVNDMGGFDNDVPTLDLRGMQAERMKKQGYKGAGEGGGDSSDSRRKTPENFKKGPDEQWRKDFEAGVRNDPPPPINPRMAQGGGEGEEGEEEGVRYLPPPNRPPTVEEVTLALIKEQYDGLYRNGLGKKKTTHLHLKRQHVINETTTATVLPTMTAITEELYEHFIGSLHENVLASLASILDTGVHLSERSSRESKLEPIRQGTSEVEGDFNLVLKSVSKEDNEEYSGSPNVFPLEGLSVSESARAFVNKGFSLVMNKLHRRHRSVNLYAEVLTGLLEDENPASVAANLYMTPAPKEGGEVKPGQEKGKQGFETHFDWMDVFVVHLSPAPKTWRVYDKILVHRPLPEQKFKPTKKQAENVAKLAGYTDYELHQGDVL</sequence>
<feature type="signal peptide" evidence="5">
    <location>
        <begin position="1"/>
        <end position="23"/>
    </location>
</feature>
<dbReference type="Pfam" id="PF08007">
    <property type="entry name" value="JmjC_2"/>
    <property type="match status" value="1"/>
</dbReference>
<dbReference type="PROSITE" id="PS51257">
    <property type="entry name" value="PROKAR_LIPOPROTEIN"/>
    <property type="match status" value="1"/>
</dbReference>
<evidence type="ECO:0000256" key="5">
    <source>
        <dbReference type="SAM" id="SignalP"/>
    </source>
</evidence>
<keyword evidence="3" id="KW-0223">Dioxygenase</keyword>
<evidence type="ECO:0000313" key="8">
    <source>
        <dbReference type="Proteomes" id="UP001165060"/>
    </source>
</evidence>
<evidence type="ECO:0000256" key="2">
    <source>
        <dbReference type="ARBA" id="ARBA00023004"/>
    </source>
</evidence>
<keyword evidence="3" id="KW-0560">Oxidoreductase</keyword>
<accession>A0ABQ6MY26</accession>
<comment type="similarity">
    <text evidence="3">Belongs to the ROX family.</text>
</comment>
<protein>
    <recommendedName>
        <fullName evidence="3">Bifunctional lysine-specific demethylase and histidyl-hydroxylase</fullName>
        <ecNumber evidence="3">1.14.11.-</ecNumber>
    </recommendedName>
</protein>
<dbReference type="Proteomes" id="UP001165060">
    <property type="component" value="Unassembled WGS sequence"/>
</dbReference>
<evidence type="ECO:0000256" key="4">
    <source>
        <dbReference type="SAM" id="MobiDB-lite"/>
    </source>
</evidence>
<organism evidence="7 8">
    <name type="scientific">Tetraparma gracilis</name>
    <dbReference type="NCBI Taxonomy" id="2962635"/>
    <lineage>
        <taxon>Eukaryota</taxon>
        <taxon>Sar</taxon>
        <taxon>Stramenopiles</taxon>
        <taxon>Ochrophyta</taxon>
        <taxon>Bolidophyceae</taxon>
        <taxon>Parmales</taxon>
        <taxon>Triparmaceae</taxon>
        <taxon>Tetraparma</taxon>
    </lineage>
</organism>
<name>A0ABQ6MY26_9STRA</name>
<feature type="region of interest" description="Disordered" evidence="4">
    <location>
        <begin position="102"/>
        <end position="178"/>
    </location>
</feature>
<reference evidence="7 8" key="1">
    <citation type="journal article" date="2023" name="Commun. Biol.">
        <title>Genome analysis of Parmales, the sister group of diatoms, reveals the evolutionary specialization of diatoms from phago-mixotrophs to photoautotrophs.</title>
        <authorList>
            <person name="Ban H."/>
            <person name="Sato S."/>
            <person name="Yoshikawa S."/>
            <person name="Yamada K."/>
            <person name="Nakamura Y."/>
            <person name="Ichinomiya M."/>
            <person name="Sato N."/>
            <person name="Blanc-Mathieu R."/>
            <person name="Endo H."/>
            <person name="Kuwata A."/>
            <person name="Ogata H."/>
        </authorList>
    </citation>
    <scope>NUCLEOTIDE SEQUENCE [LARGE SCALE GENOMIC DNA]</scope>
</reference>
<keyword evidence="3" id="KW-0804">Transcription</keyword>
<comment type="function">
    <text evidence="3">Oxygenase that can act as both a histone lysine demethylase and a ribosomal histidine hydroxylase.</text>
</comment>
<dbReference type="EC" id="1.14.11.-" evidence="3"/>
<feature type="chain" id="PRO_5047401901" description="Bifunctional lysine-specific demethylase and histidyl-hydroxylase" evidence="5">
    <location>
        <begin position="24"/>
        <end position="452"/>
    </location>
</feature>
<dbReference type="PANTHER" id="PTHR13096:SF9">
    <property type="entry name" value="BIFUNCTIONAL LYSINE-SPECIFIC DEMETHYLASE AND HISTIDYL-HYDROXYLASE"/>
    <property type="match status" value="1"/>
</dbReference>
<comment type="subcellular location">
    <subcellularLocation>
        <location evidence="3">Nucleus</location>
    </subcellularLocation>
</comment>
<keyword evidence="1 3" id="KW-0479">Metal-binding</keyword>
<dbReference type="InterPro" id="IPR039994">
    <property type="entry name" value="NO66-like"/>
</dbReference>
<gene>
    <name evidence="7" type="ORF">TeGR_g11621</name>
</gene>
<evidence type="ECO:0000256" key="3">
    <source>
        <dbReference type="RuleBase" id="RU366061"/>
    </source>
</evidence>
<dbReference type="EMBL" id="BRYB01003344">
    <property type="protein sequence ID" value="GMI35033.1"/>
    <property type="molecule type" value="Genomic_DNA"/>
</dbReference>
<keyword evidence="2 3" id="KW-0408">Iron</keyword>
<keyword evidence="3" id="KW-0539">Nucleus</keyword>
<proteinExistence type="inferred from homology"/>
<comment type="cofactor">
    <cofactor evidence="3">
        <name>Fe(2+)</name>
        <dbReference type="ChEBI" id="CHEBI:29033"/>
    </cofactor>
    <text evidence="3">Binds 1 Fe(2+) ion per subunit.</text>
</comment>
<dbReference type="PROSITE" id="PS51184">
    <property type="entry name" value="JMJC"/>
    <property type="match status" value="1"/>
</dbReference>
<keyword evidence="5" id="KW-0732">Signal</keyword>
<comment type="caution">
    <text evidence="7">The sequence shown here is derived from an EMBL/GenBank/DDBJ whole genome shotgun (WGS) entry which is preliminary data.</text>
</comment>